<feature type="transmembrane region" description="Helical" evidence="7">
    <location>
        <begin position="344"/>
        <end position="371"/>
    </location>
</feature>
<dbReference type="PROSITE" id="PS50850">
    <property type="entry name" value="MFS"/>
    <property type="match status" value="1"/>
</dbReference>
<feature type="transmembrane region" description="Helical" evidence="7">
    <location>
        <begin position="57"/>
        <end position="77"/>
    </location>
</feature>
<dbReference type="HOGENOM" id="CLU_001265_5_14_2"/>
<keyword evidence="3" id="KW-1003">Cell membrane</keyword>
<comment type="subcellular location">
    <subcellularLocation>
        <location evidence="1">Cell membrane</location>
        <topology evidence="1">Multi-pass membrane protein</topology>
    </subcellularLocation>
</comment>
<feature type="domain" description="Major facilitator superfamily (MFS) profile" evidence="8">
    <location>
        <begin position="19"/>
        <end position="403"/>
    </location>
</feature>
<feature type="transmembrane region" description="Helical" evidence="7">
    <location>
        <begin position="20"/>
        <end position="37"/>
    </location>
</feature>
<dbReference type="InterPro" id="IPR011701">
    <property type="entry name" value="MFS"/>
</dbReference>
<dbReference type="Proteomes" id="UP000000390">
    <property type="component" value="Plasmid 2"/>
</dbReference>
<dbReference type="PANTHER" id="PTHR23517:SF3">
    <property type="entry name" value="INTEGRAL MEMBRANE TRANSPORT PROTEIN"/>
    <property type="match status" value="1"/>
</dbReference>
<feature type="transmembrane region" description="Helical" evidence="7">
    <location>
        <begin position="171"/>
        <end position="190"/>
    </location>
</feature>
<dbReference type="GO" id="GO:0022857">
    <property type="term" value="F:transmembrane transporter activity"/>
    <property type="evidence" value="ECO:0007669"/>
    <property type="project" value="InterPro"/>
</dbReference>
<keyword evidence="6 7" id="KW-0472">Membrane</keyword>
<organism evidence="9 11">
    <name type="scientific">Halalkalicoccus jeotgali (strain DSM 18796 / CECT 7217 / JCM 14584 / KCTC 4019 / B3)</name>
    <dbReference type="NCBI Taxonomy" id="795797"/>
    <lineage>
        <taxon>Archaea</taxon>
        <taxon>Methanobacteriati</taxon>
        <taxon>Methanobacteriota</taxon>
        <taxon>Stenosarchaea group</taxon>
        <taxon>Halobacteria</taxon>
        <taxon>Halobacteriales</taxon>
        <taxon>Halococcaceae</taxon>
        <taxon>Halalkalicoccus</taxon>
    </lineage>
</organism>
<dbReference type="PATRIC" id="fig|795797.18.peg.3470"/>
<dbReference type="Pfam" id="PF07690">
    <property type="entry name" value="MFS_1"/>
    <property type="match status" value="1"/>
</dbReference>
<evidence type="ECO:0000259" key="8">
    <source>
        <dbReference type="PROSITE" id="PS50850"/>
    </source>
</evidence>
<evidence type="ECO:0000313" key="11">
    <source>
        <dbReference type="Proteomes" id="UP000000390"/>
    </source>
</evidence>
<protein>
    <submittedName>
        <fullName evidence="9">Major facilitator superfamily MFS_1</fullName>
    </submittedName>
</protein>
<name>D8JBZ3_HALJB</name>
<dbReference type="GO" id="GO:0005886">
    <property type="term" value="C:plasma membrane"/>
    <property type="evidence" value="ECO:0007669"/>
    <property type="project" value="UniProtKB-SubCell"/>
</dbReference>
<feature type="transmembrane region" description="Helical" evidence="7">
    <location>
        <begin position="109"/>
        <end position="131"/>
    </location>
</feature>
<keyword evidence="5 7" id="KW-1133">Transmembrane helix</keyword>
<proteinExistence type="predicted"/>
<feature type="transmembrane region" description="Helical" evidence="7">
    <location>
        <begin position="377"/>
        <end position="398"/>
    </location>
</feature>
<dbReference type="EMBL" id="CP002064">
    <property type="protein sequence ID" value="ADJ16900.1"/>
    <property type="molecule type" value="Genomic_DNA"/>
</dbReference>
<reference evidence="9 11" key="1">
    <citation type="journal article" date="2010" name="J. Bacteriol.">
        <title>Complete genome sequence of Halalkalicoccus jeotgali B3(T), an extremely halophilic archaeon.</title>
        <authorList>
            <person name="Roh S.W."/>
            <person name="Nam Y.D."/>
            <person name="Nam S.H."/>
            <person name="Choi S.H."/>
            <person name="Park H.S."/>
            <person name="Bae J.W."/>
        </authorList>
    </citation>
    <scope>NUCLEOTIDE SEQUENCE [LARGE SCALE GENOMIC DNA]</scope>
    <source>
        <strain evidence="9">B3</strain>
        <strain evidence="11">DSM 18796 / CECT 7217 / JCM 14584 / KCTC 4019 / B3</strain>
        <plasmid evidence="11">2</plasmid>
    </source>
</reference>
<dbReference type="Gene3D" id="1.20.1250.20">
    <property type="entry name" value="MFS general substrate transporter like domains"/>
    <property type="match status" value="2"/>
</dbReference>
<feature type="transmembrane region" description="Helical" evidence="7">
    <location>
        <begin position="143"/>
        <end position="165"/>
    </location>
</feature>
<feature type="transmembrane region" description="Helical" evidence="7">
    <location>
        <begin position="84"/>
        <end position="103"/>
    </location>
</feature>
<dbReference type="SUPFAM" id="SSF103473">
    <property type="entry name" value="MFS general substrate transporter"/>
    <property type="match status" value="1"/>
</dbReference>
<evidence type="ECO:0000256" key="5">
    <source>
        <dbReference type="ARBA" id="ARBA00022989"/>
    </source>
</evidence>
<evidence type="ECO:0000256" key="6">
    <source>
        <dbReference type="ARBA" id="ARBA00023136"/>
    </source>
</evidence>
<dbReference type="Proteomes" id="UP000011645">
    <property type="component" value="Unassembled WGS sequence"/>
</dbReference>
<evidence type="ECO:0000313" key="9">
    <source>
        <dbReference type="EMBL" id="ADJ16900.1"/>
    </source>
</evidence>
<evidence type="ECO:0000256" key="4">
    <source>
        <dbReference type="ARBA" id="ARBA00022692"/>
    </source>
</evidence>
<feature type="transmembrane region" description="Helical" evidence="7">
    <location>
        <begin position="289"/>
        <end position="309"/>
    </location>
</feature>
<dbReference type="eggNOG" id="arCOG00134">
    <property type="taxonomic scope" value="Archaea"/>
</dbReference>
<dbReference type="AlphaFoldDB" id="D8JBZ3"/>
<sequence>MVRSQRLSAALLRLLEYRLIILVSLIWFMVQFSRYVFPPLFETLQTTYSVSNTQTGLLFTLLMLGYSAAQLPAGILGDRFGEPAIIISGVGIFAAASIVIFFAPSFTLFTAAAVLIGIGTGIHKTVAIPFLSKQYPQRTGSALGILDTIGQFGGIVAPVIVVGLLASSFHWSLVFPLISIAGILLAVLFVRNIPPSSLPPNHTAVAEDSADHSLSLYLSIFSDTKLAVFLVVMTLFTFSWNGIASFLPLFFTNQKGFSPAIASTAYSLLFVASLSQLITGNLSDRIGRLPISILLFLVMTVSLILIIILETTIPLLVLTLTMGIGLHGFRPVRDSYLMDLIPTSLGGGVLGIVRTVMTLIGALSPALVGYLADISNFAVSFSALIVSLTLGGLLVAFLKHLSNSQ</sequence>
<geneLocation type="plasmid" evidence="9 11">
    <name>2</name>
</geneLocation>
<evidence type="ECO:0000313" key="10">
    <source>
        <dbReference type="EMBL" id="ELY38663.1"/>
    </source>
</evidence>
<dbReference type="GeneID" id="31807746"/>
<keyword evidence="12" id="KW-1185">Reference proteome</keyword>
<dbReference type="KEGG" id="hje:HacjB3_17788"/>
<gene>
    <name evidence="9" type="ordered locus">HacjB3_17788</name>
    <name evidence="10" type="ORF">C497_06974</name>
</gene>
<evidence type="ECO:0000256" key="2">
    <source>
        <dbReference type="ARBA" id="ARBA00022448"/>
    </source>
</evidence>
<dbReference type="InterPro" id="IPR020846">
    <property type="entry name" value="MFS_dom"/>
</dbReference>
<evidence type="ECO:0000256" key="1">
    <source>
        <dbReference type="ARBA" id="ARBA00004651"/>
    </source>
</evidence>
<dbReference type="InterPro" id="IPR050171">
    <property type="entry name" value="MFS_Transporters"/>
</dbReference>
<dbReference type="PANTHER" id="PTHR23517">
    <property type="entry name" value="RESISTANCE PROTEIN MDTM, PUTATIVE-RELATED-RELATED"/>
    <property type="match status" value="1"/>
</dbReference>
<accession>D8JBZ3</accession>
<evidence type="ECO:0000313" key="12">
    <source>
        <dbReference type="Proteomes" id="UP000011645"/>
    </source>
</evidence>
<dbReference type="EMBL" id="AOHV01000020">
    <property type="protein sequence ID" value="ELY38663.1"/>
    <property type="molecule type" value="Genomic_DNA"/>
</dbReference>
<keyword evidence="4 7" id="KW-0812">Transmembrane</keyword>
<evidence type="ECO:0000256" key="3">
    <source>
        <dbReference type="ARBA" id="ARBA00022475"/>
    </source>
</evidence>
<evidence type="ECO:0000256" key="7">
    <source>
        <dbReference type="SAM" id="Phobius"/>
    </source>
</evidence>
<dbReference type="OrthoDB" id="29061at2157"/>
<dbReference type="InterPro" id="IPR036259">
    <property type="entry name" value="MFS_trans_sf"/>
</dbReference>
<keyword evidence="9" id="KW-0614">Plasmid</keyword>
<feature type="transmembrane region" description="Helical" evidence="7">
    <location>
        <begin position="257"/>
        <end position="277"/>
    </location>
</feature>
<reference evidence="10 12" key="2">
    <citation type="journal article" date="2014" name="PLoS Genet.">
        <title>Phylogenetically driven sequencing of extremely halophilic archaea reveals strategies for static and dynamic osmo-response.</title>
        <authorList>
            <person name="Becker E.A."/>
            <person name="Seitzer P.M."/>
            <person name="Tritt A."/>
            <person name="Larsen D."/>
            <person name="Krusor M."/>
            <person name="Yao A.I."/>
            <person name="Wu D."/>
            <person name="Madern D."/>
            <person name="Eisen J.A."/>
            <person name="Darling A.E."/>
            <person name="Facciotti M.T."/>
        </authorList>
    </citation>
    <scope>NUCLEOTIDE SEQUENCE [LARGE SCALE GENOMIC DNA]</scope>
    <source>
        <strain evidence="10">B3</strain>
        <strain evidence="12">DSM 18796 / CECT 7217 / JCM 14584 / KCTC 4019 / B3</strain>
    </source>
</reference>
<feature type="transmembrane region" description="Helical" evidence="7">
    <location>
        <begin position="315"/>
        <end position="332"/>
    </location>
</feature>
<feature type="transmembrane region" description="Helical" evidence="7">
    <location>
        <begin position="226"/>
        <end position="251"/>
    </location>
</feature>
<dbReference type="RefSeq" id="WP_008415532.1">
    <property type="nucleotide sequence ID" value="NC_014299.1"/>
</dbReference>
<keyword evidence="2" id="KW-0813">Transport</keyword>